<dbReference type="Gene3D" id="3.30.110.170">
    <property type="entry name" value="Protein of unknown function (DUF541), domain 1"/>
    <property type="match status" value="1"/>
</dbReference>
<evidence type="ECO:0000313" key="2">
    <source>
        <dbReference type="EMBL" id="ARP88535.1"/>
    </source>
</evidence>
<feature type="chain" id="PRO_5012235942" description="SIMPL domain-containing protein" evidence="1">
    <location>
        <begin position="28"/>
        <end position="253"/>
    </location>
</feature>
<dbReference type="Pfam" id="PF04402">
    <property type="entry name" value="SIMPL"/>
    <property type="match status" value="1"/>
</dbReference>
<keyword evidence="3" id="KW-1185">Reference proteome</keyword>
<gene>
    <name evidence="2" type="ORF">CAL13_04725</name>
</gene>
<sequence length="253" mass="25964">MKRSPVFSPARIAAQLALASAATFASAAVFAQPAPPAGAADAARDTQSAAAGPVMTLQAGASEEVKQDTVQITIGAQVEAADQASAGKKLNALLDDLMKRAKGASDVTARTGNYHVWPNNNNKGKLVDWRGEGSIVLESTDFAAAAALASQLGDKSAIVNIAFTLSPKARADAERRLLKQAAEAFQQRALAAASAFGFSGYRLQKLELGGGAMAPRPYMAMAKAARAEAAADVPLEANTVTVGVDVTGTIVLQ</sequence>
<reference evidence="2 3" key="1">
    <citation type="submission" date="2017-05" db="EMBL/GenBank/DDBJ databases">
        <title>Complete and WGS of Bordetella genogroups.</title>
        <authorList>
            <person name="Spilker T."/>
            <person name="LiPuma J."/>
        </authorList>
    </citation>
    <scope>NUCLEOTIDE SEQUENCE [LARGE SCALE GENOMIC DNA]</scope>
    <source>
        <strain evidence="2 3">AU17164</strain>
    </source>
</reference>
<dbReference type="EMBL" id="CP021109">
    <property type="protein sequence ID" value="ARP88535.1"/>
    <property type="molecule type" value="Genomic_DNA"/>
</dbReference>
<dbReference type="Proteomes" id="UP000194139">
    <property type="component" value="Chromosome"/>
</dbReference>
<dbReference type="RefSeq" id="WP_420042436.1">
    <property type="nucleotide sequence ID" value="NZ_CP021109.1"/>
</dbReference>
<dbReference type="GO" id="GO:0006974">
    <property type="term" value="P:DNA damage response"/>
    <property type="evidence" value="ECO:0007669"/>
    <property type="project" value="TreeGrafter"/>
</dbReference>
<dbReference type="InterPro" id="IPR052022">
    <property type="entry name" value="26kDa_periplasmic_antigen"/>
</dbReference>
<name>A0A1W6Z560_9BORD</name>
<proteinExistence type="predicted"/>
<evidence type="ECO:0000313" key="3">
    <source>
        <dbReference type="Proteomes" id="UP000194139"/>
    </source>
</evidence>
<protein>
    <recommendedName>
        <fullName evidence="4">SIMPL domain-containing protein</fullName>
    </recommendedName>
</protein>
<keyword evidence="1" id="KW-0732">Signal</keyword>
<dbReference type="InterPro" id="IPR007497">
    <property type="entry name" value="SIMPL/DUF541"/>
</dbReference>
<evidence type="ECO:0008006" key="4">
    <source>
        <dbReference type="Google" id="ProtNLM"/>
    </source>
</evidence>
<dbReference type="Gene3D" id="3.30.70.2970">
    <property type="entry name" value="Protein of unknown function (DUF541), domain 2"/>
    <property type="match status" value="1"/>
</dbReference>
<dbReference type="AlphaFoldDB" id="A0A1W6Z560"/>
<dbReference type="PANTHER" id="PTHR34387">
    <property type="entry name" value="SLR1258 PROTEIN"/>
    <property type="match status" value="1"/>
</dbReference>
<dbReference type="PANTHER" id="PTHR34387:SF1">
    <property type="entry name" value="PERIPLASMIC IMMUNOGENIC PROTEIN"/>
    <property type="match status" value="1"/>
</dbReference>
<organism evidence="2 3">
    <name type="scientific">Bordetella genomosp. 9</name>
    <dbReference type="NCBI Taxonomy" id="1416803"/>
    <lineage>
        <taxon>Bacteria</taxon>
        <taxon>Pseudomonadati</taxon>
        <taxon>Pseudomonadota</taxon>
        <taxon>Betaproteobacteria</taxon>
        <taxon>Burkholderiales</taxon>
        <taxon>Alcaligenaceae</taxon>
        <taxon>Bordetella</taxon>
    </lineage>
</organism>
<feature type="signal peptide" evidence="1">
    <location>
        <begin position="1"/>
        <end position="27"/>
    </location>
</feature>
<evidence type="ECO:0000256" key="1">
    <source>
        <dbReference type="SAM" id="SignalP"/>
    </source>
</evidence>
<accession>A0A1W6Z560</accession>